<evidence type="ECO:0000256" key="2">
    <source>
        <dbReference type="ARBA" id="ARBA00004922"/>
    </source>
</evidence>
<dbReference type="SUPFAM" id="SSF53756">
    <property type="entry name" value="UDP-Glycosyltransferase/glycogen phosphorylase"/>
    <property type="match status" value="1"/>
</dbReference>
<accession>A0AAD8ENC4</accession>
<keyword evidence="5" id="KW-0812">Transmembrane</keyword>
<dbReference type="PANTHER" id="PTHR13036:SF0">
    <property type="entry name" value="CHITOBIOSYLDIPHOSPHODOLICHOL BETA-MANNOSYLTRANSFERASE"/>
    <property type="match status" value="1"/>
</dbReference>
<keyword evidence="15" id="KW-1185">Reference proteome</keyword>
<feature type="non-terminal residue" evidence="14">
    <location>
        <position position="1"/>
    </location>
</feature>
<evidence type="ECO:0000256" key="9">
    <source>
        <dbReference type="ARBA" id="ARBA00031434"/>
    </source>
</evidence>
<name>A0AAD8ENC4_DIPPU</name>
<keyword evidence="3" id="KW-0328">Glycosyltransferase</keyword>
<evidence type="ECO:0000313" key="15">
    <source>
        <dbReference type="Proteomes" id="UP001233999"/>
    </source>
</evidence>
<comment type="caution">
    <text evidence="14">The sequence shown here is derived from an EMBL/GenBank/DDBJ whole genome shotgun (WGS) entry which is preliminary data.</text>
</comment>
<dbReference type="PANTHER" id="PTHR13036">
    <property type="entry name" value="BETA1,4 MANNOSYLTRANSFERASE"/>
    <property type="match status" value="1"/>
</dbReference>
<sequence length="425" mass="49364">MAKRCVSVVVLGDFGRSPRMQYHTLSFAREGYEVDVIGYGGSQPIKEIIQHPRITIHNLVSCPDFQKYCPRLLSYMLKVVWQTITLFCALLFKRRSHHIIVQNPPSIPTLAVCWFYSVVMFSNYVIDWHNYGYTMLALSLHKKHKLVHLSLWFEGYFGKKANANLCVTRAMKEDLAEKWGVKAVTLYDRPPEAFHPIPVSESHKLFLSLAKEYPLFGSEKSCRTLFTEEQEDGEFVWRNDRPGLIISSTSWTEDEDITLLLKALQEYENAKCSEESEVLPALVCVITGKGPMKEYYSQQIKEKCWKHIHIITPWLEPEDYPRLLASADLGVSLHTSSSGLDLPMKVVDMFGCGLPVCAYNFPCGFWELVKHDVNGWQFDDWTELSIQILSWFRGFPKSELQKNKNERFKKELTDFQKLRWHENWT</sequence>
<dbReference type="GO" id="GO:0005789">
    <property type="term" value="C:endoplasmic reticulum membrane"/>
    <property type="evidence" value="ECO:0007669"/>
    <property type="project" value="UniProtKB-SubCell"/>
</dbReference>
<keyword evidence="6" id="KW-0256">Endoplasmic reticulum</keyword>
<dbReference type="EMBL" id="JASPKZ010001980">
    <property type="protein sequence ID" value="KAJ9596563.1"/>
    <property type="molecule type" value="Genomic_DNA"/>
</dbReference>
<evidence type="ECO:0000256" key="5">
    <source>
        <dbReference type="ARBA" id="ARBA00022692"/>
    </source>
</evidence>
<dbReference type="AlphaFoldDB" id="A0AAD8ENC4"/>
<comment type="catalytic activity">
    <reaction evidence="12">
        <text>an N,N'-diacetylchitobiosyl-diphospho-di-trans,poly-cis-dolichol + GDP-alpha-D-mannose = a beta-D-Man-(1-&gt;4)-beta-D-GlcNAc-(1-&gt;4)-alpha-D-GlcNAc-diphospho-di-trans,poly-cis-dolichol + GDP + H(+)</text>
        <dbReference type="Rhea" id="RHEA:13865"/>
        <dbReference type="Rhea" id="RHEA-COMP:19510"/>
        <dbReference type="Rhea" id="RHEA-COMP:19511"/>
        <dbReference type="ChEBI" id="CHEBI:15378"/>
        <dbReference type="ChEBI" id="CHEBI:57269"/>
        <dbReference type="ChEBI" id="CHEBI:57527"/>
        <dbReference type="ChEBI" id="CHEBI:58189"/>
        <dbReference type="ChEBI" id="CHEBI:58472"/>
        <dbReference type="EC" id="2.4.1.142"/>
    </reaction>
    <physiologicalReaction direction="left-to-right" evidence="12">
        <dbReference type="Rhea" id="RHEA:13866"/>
    </physiologicalReaction>
</comment>
<dbReference type="InterPro" id="IPR026051">
    <property type="entry name" value="ALG1-like"/>
</dbReference>
<gene>
    <name evidence="14" type="ORF">L9F63_012396</name>
</gene>
<comment type="subcellular location">
    <subcellularLocation>
        <location evidence="1">Endoplasmic reticulum membrane</location>
        <topology evidence="1">Single-pass membrane protein</topology>
    </subcellularLocation>
</comment>
<feature type="domain" description="Glycosyl transferase family 1" evidence="13">
    <location>
        <begin position="239"/>
        <end position="385"/>
    </location>
</feature>
<keyword evidence="7" id="KW-1133">Transmembrane helix</keyword>
<keyword evidence="4" id="KW-0808">Transferase</keyword>
<reference evidence="14" key="2">
    <citation type="submission" date="2023-05" db="EMBL/GenBank/DDBJ databases">
        <authorList>
            <person name="Fouks B."/>
        </authorList>
    </citation>
    <scope>NUCLEOTIDE SEQUENCE</scope>
    <source>
        <strain evidence="14">Stay&amp;Tobe</strain>
        <tissue evidence="14">Testes</tissue>
    </source>
</reference>
<evidence type="ECO:0000259" key="13">
    <source>
        <dbReference type="Pfam" id="PF00534"/>
    </source>
</evidence>
<proteinExistence type="predicted"/>
<evidence type="ECO:0000256" key="11">
    <source>
        <dbReference type="ARBA" id="ARBA00033088"/>
    </source>
</evidence>
<evidence type="ECO:0000313" key="14">
    <source>
        <dbReference type="EMBL" id="KAJ9596563.1"/>
    </source>
</evidence>
<evidence type="ECO:0000256" key="6">
    <source>
        <dbReference type="ARBA" id="ARBA00022824"/>
    </source>
</evidence>
<dbReference type="Gene3D" id="3.40.50.2000">
    <property type="entry name" value="Glycogen Phosphorylase B"/>
    <property type="match status" value="2"/>
</dbReference>
<comment type="pathway">
    <text evidence="2">Protein modification; protein glycosylation.</text>
</comment>
<dbReference type="GO" id="GO:0004578">
    <property type="term" value="F:chitobiosyldiphosphodolichol beta-mannosyltransferase activity"/>
    <property type="evidence" value="ECO:0007669"/>
    <property type="project" value="UniProtKB-EC"/>
</dbReference>
<evidence type="ECO:0000256" key="1">
    <source>
        <dbReference type="ARBA" id="ARBA00004389"/>
    </source>
</evidence>
<dbReference type="Proteomes" id="UP001233999">
    <property type="component" value="Unassembled WGS sequence"/>
</dbReference>
<evidence type="ECO:0000256" key="7">
    <source>
        <dbReference type="ARBA" id="ARBA00022989"/>
    </source>
</evidence>
<organism evidence="14 15">
    <name type="scientific">Diploptera punctata</name>
    <name type="common">Pacific beetle cockroach</name>
    <dbReference type="NCBI Taxonomy" id="6984"/>
    <lineage>
        <taxon>Eukaryota</taxon>
        <taxon>Metazoa</taxon>
        <taxon>Ecdysozoa</taxon>
        <taxon>Arthropoda</taxon>
        <taxon>Hexapoda</taxon>
        <taxon>Insecta</taxon>
        <taxon>Pterygota</taxon>
        <taxon>Neoptera</taxon>
        <taxon>Polyneoptera</taxon>
        <taxon>Dictyoptera</taxon>
        <taxon>Blattodea</taxon>
        <taxon>Blaberoidea</taxon>
        <taxon>Blaberidae</taxon>
        <taxon>Diplopterinae</taxon>
        <taxon>Diploptera</taxon>
    </lineage>
</organism>
<dbReference type="FunFam" id="3.40.50.2000:FF:000109">
    <property type="entry name" value="Chitobiosyldiphosphodolichol beta-mannosyltransferase"/>
    <property type="match status" value="1"/>
</dbReference>
<dbReference type="CDD" id="cd03816">
    <property type="entry name" value="GT33_ALG1-like"/>
    <property type="match status" value="1"/>
</dbReference>
<evidence type="ECO:0000256" key="4">
    <source>
        <dbReference type="ARBA" id="ARBA00022679"/>
    </source>
</evidence>
<evidence type="ECO:0000256" key="8">
    <source>
        <dbReference type="ARBA" id="ARBA00023136"/>
    </source>
</evidence>
<keyword evidence="8" id="KW-0472">Membrane</keyword>
<evidence type="ECO:0000256" key="3">
    <source>
        <dbReference type="ARBA" id="ARBA00022676"/>
    </source>
</evidence>
<evidence type="ECO:0000256" key="10">
    <source>
        <dbReference type="ARBA" id="ARBA00031566"/>
    </source>
</evidence>
<protein>
    <recommendedName>
        <fullName evidence="10">Beta-1,4-mannosyltransferase</fullName>
    </recommendedName>
    <alternativeName>
        <fullName evidence="11">GDP-Man:GlcNAc2-PP-dolichol mannosyltransferase</fullName>
    </alternativeName>
    <alternativeName>
        <fullName evidence="9">GDP-mannose-dolichol diphosphochitobiose mannosyltransferase</fullName>
    </alternativeName>
</protein>
<dbReference type="InterPro" id="IPR001296">
    <property type="entry name" value="Glyco_trans_1"/>
</dbReference>
<dbReference type="Pfam" id="PF00534">
    <property type="entry name" value="Glycos_transf_1"/>
    <property type="match status" value="1"/>
</dbReference>
<reference evidence="14" key="1">
    <citation type="journal article" date="2023" name="IScience">
        <title>Live-bearing cockroach genome reveals convergent evolutionary mechanisms linked to viviparity in insects and beyond.</title>
        <authorList>
            <person name="Fouks B."/>
            <person name="Harrison M.C."/>
            <person name="Mikhailova A.A."/>
            <person name="Marchal E."/>
            <person name="English S."/>
            <person name="Carruthers M."/>
            <person name="Jennings E.C."/>
            <person name="Chiamaka E.L."/>
            <person name="Frigard R.A."/>
            <person name="Pippel M."/>
            <person name="Attardo G.M."/>
            <person name="Benoit J.B."/>
            <person name="Bornberg-Bauer E."/>
            <person name="Tobe S.S."/>
        </authorList>
    </citation>
    <scope>NUCLEOTIDE SEQUENCE</scope>
    <source>
        <strain evidence="14">Stay&amp;Tobe</strain>
    </source>
</reference>
<evidence type="ECO:0000256" key="12">
    <source>
        <dbReference type="ARBA" id="ARBA00045071"/>
    </source>
</evidence>